<keyword evidence="3" id="KW-0560">Oxidoreductase</keyword>
<reference evidence="9" key="1">
    <citation type="submission" date="2013-02" db="EMBL/GenBank/DDBJ databases">
        <authorList>
            <person name="Hughes D."/>
        </authorList>
    </citation>
    <scope>NUCLEOTIDE SEQUENCE</scope>
    <source>
        <strain>Durham</strain>
        <strain evidence="9">NC isolate 2 -- Noor lab</strain>
    </source>
</reference>
<dbReference type="FunFam" id="3.20.20.70:FF:000056">
    <property type="entry name" value="hydroxyacid oxidase 2"/>
    <property type="match status" value="1"/>
</dbReference>
<dbReference type="InterPro" id="IPR013785">
    <property type="entry name" value="Aldolase_TIM"/>
</dbReference>
<dbReference type="EMBL" id="CAQQ02386742">
    <property type="status" value="NOT_ANNOTATED_CDS"/>
    <property type="molecule type" value="Genomic_DNA"/>
</dbReference>
<reference evidence="8" key="2">
    <citation type="submission" date="2015-06" db="UniProtKB">
        <authorList>
            <consortium name="EnsemblMetazoa"/>
        </authorList>
    </citation>
    <scope>IDENTIFICATION</scope>
</reference>
<dbReference type="PROSITE" id="PS51349">
    <property type="entry name" value="FMN_HYDROXY_ACID_DH_2"/>
    <property type="match status" value="1"/>
</dbReference>
<dbReference type="GO" id="GO:0001561">
    <property type="term" value="P:fatty acid alpha-oxidation"/>
    <property type="evidence" value="ECO:0007669"/>
    <property type="project" value="TreeGrafter"/>
</dbReference>
<comment type="similarity">
    <text evidence="4">Belongs to the FMN-dependent alpha-hydroxy acid dehydrogenase family.</text>
</comment>
<dbReference type="GO" id="GO:0003973">
    <property type="term" value="F:(S)-2-hydroxy-acid oxidase activity"/>
    <property type="evidence" value="ECO:0007669"/>
    <property type="project" value="UniProtKB-EC"/>
</dbReference>
<dbReference type="SUPFAM" id="SSF51395">
    <property type="entry name" value="FMN-linked oxidoreductases"/>
    <property type="match status" value="1"/>
</dbReference>
<proteinExistence type="inferred from homology"/>
<dbReference type="InterPro" id="IPR000262">
    <property type="entry name" value="FMN-dep_DH"/>
</dbReference>
<evidence type="ECO:0000256" key="6">
    <source>
        <dbReference type="ARBA" id="ARBA00029327"/>
    </source>
</evidence>
<comment type="catalytic activity">
    <reaction evidence="5">
        <text>a (2S)-2-hydroxycarboxylate + O2 = a 2-oxocarboxylate + H2O2</text>
        <dbReference type="Rhea" id="RHEA:16789"/>
        <dbReference type="ChEBI" id="CHEBI:15379"/>
        <dbReference type="ChEBI" id="CHEBI:16240"/>
        <dbReference type="ChEBI" id="CHEBI:35179"/>
        <dbReference type="ChEBI" id="CHEBI:58123"/>
        <dbReference type="EC" id="1.1.3.15"/>
    </reaction>
    <physiologicalReaction direction="left-to-right" evidence="5">
        <dbReference type="Rhea" id="RHEA:16790"/>
    </physiologicalReaction>
</comment>
<evidence type="ECO:0000256" key="3">
    <source>
        <dbReference type="ARBA" id="ARBA00023002"/>
    </source>
</evidence>
<dbReference type="GO" id="GO:0005782">
    <property type="term" value="C:peroxisomal matrix"/>
    <property type="evidence" value="ECO:0007669"/>
    <property type="project" value="TreeGrafter"/>
</dbReference>
<dbReference type="EnsemblMetazoa" id="MESCA009267-RA">
    <property type="protein sequence ID" value="MESCA009267-PA"/>
    <property type="gene ID" value="MESCA009267"/>
</dbReference>
<dbReference type="GO" id="GO:0010181">
    <property type="term" value="F:FMN binding"/>
    <property type="evidence" value="ECO:0007669"/>
    <property type="project" value="InterPro"/>
</dbReference>
<dbReference type="AlphaFoldDB" id="T1GZG7"/>
<dbReference type="EC" id="1.1.3.15" evidence="2"/>
<dbReference type="InterPro" id="IPR037396">
    <property type="entry name" value="FMN_HAD"/>
</dbReference>
<organism evidence="8 9">
    <name type="scientific">Megaselia scalaris</name>
    <name type="common">Humpbacked fly</name>
    <name type="synonym">Phora scalaris</name>
    <dbReference type="NCBI Taxonomy" id="36166"/>
    <lineage>
        <taxon>Eukaryota</taxon>
        <taxon>Metazoa</taxon>
        <taxon>Ecdysozoa</taxon>
        <taxon>Arthropoda</taxon>
        <taxon>Hexapoda</taxon>
        <taxon>Insecta</taxon>
        <taxon>Pterygota</taxon>
        <taxon>Neoptera</taxon>
        <taxon>Endopterygota</taxon>
        <taxon>Diptera</taxon>
        <taxon>Brachycera</taxon>
        <taxon>Muscomorpha</taxon>
        <taxon>Platypezoidea</taxon>
        <taxon>Phoridae</taxon>
        <taxon>Megaseliini</taxon>
        <taxon>Megaselia</taxon>
    </lineage>
</organism>
<dbReference type="PROSITE" id="PS00557">
    <property type="entry name" value="FMN_HYDROXY_ACID_DH_1"/>
    <property type="match status" value="1"/>
</dbReference>
<protein>
    <recommendedName>
        <fullName evidence="2">(S)-2-hydroxy-acid oxidase</fullName>
        <ecNumber evidence="2">1.1.3.15</ecNumber>
    </recommendedName>
</protein>
<comment type="catalytic activity">
    <reaction evidence="6">
        <text>2-hydroxyoctanoate + O2 = 2-oxooctanoate + H2O2</text>
        <dbReference type="Rhea" id="RHEA:67940"/>
        <dbReference type="ChEBI" id="CHEBI:15379"/>
        <dbReference type="ChEBI" id="CHEBI:16240"/>
        <dbReference type="ChEBI" id="CHEBI:133514"/>
        <dbReference type="ChEBI" id="CHEBI:176689"/>
    </reaction>
    <physiologicalReaction direction="left-to-right" evidence="6">
        <dbReference type="Rhea" id="RHEA:67941"/>
    </physiologicalReaction>
</comment>
<dbReference type="InterPro" id="IPR008259">
    <property type="entry name" value="FMN_hydac_DH_AS"/>
</dbReference>
<name>T1GZG7_MEGSC</name>
<dbReference type="InterPro" id="IPR012133">
    <property type="entry name" value="Alpha-hydoxy_acid_DH_FMN"/>
</dbReference>
<evidence type="ECO:0000256" key="1">
    <source>
        <dbReference type="ARBA" id="ARBA00001917"/>
    </source>
</evidence>
<dbReference type="Proteomes" id="UP000015102">
    <property type="component" value="Unassembled WGS sequence"/>
</dbReference>
<dbReference type="HOGENOM" id="CLU_020639_6_2_1"/>
<sequence length="261" mass="28215">MQRMAHPEGEVANAKACGKMGSIFMLSTLATSSLQELEAQAPETVKWFQLYIYKDRSLTETLVRTAEKCGFKAIVLTIDAPVFGIRRKDVRNKFSLPPGLKLANFEGIQAKGVKSSGASGINEYVASQFDDTLTWDDVKWLVNFTTLPVVAKGVLTKEDAILALHNGCKGVIVSNHGARQVDGVPATIEVLPEIVKAVGNQMVVMLDGGVSQGVNVFRALALGAKYVFMGRPAIWGLAVNGQTGVEHVLEIVRSELENTLN</sequence>
<accession>T1GZG7</accession>
<evidence type="ECO:0000313" key="8">
    <source>
        <dbReference type="EnsemblMetazoa" id="MESCA009267-PA"/>
    </source>
</evidence>
<dbReference type="Pfam" id="PF01070">
    <property type="entry name" value="FMN_dh"/>
    <property type="match status" value="1"/>
</dbReference>
<dbReference type="CDD" id="cd02809">
    <property type="entry name" value="alpha_hydroxyacid_oxid_FMN"/>
    <property type="match status" value="1"/>
</dbReference>
<evidence type="ECO:0000256" key="4">
    <source>
        <dbReference type="ARBA" id="ARBA00024042"/>
    </source>
</evidence>
<dbReference type="Gene3D" id="3.20.20.70">
    <property type="entry name" value="Aldolase class I"/>
    <property type="match status" value="1"/>
</dbReference>
<evidence type="ECO:0000313" key="9">
    <source>
        <dbReference type="Proteomes" id="UP000015102"/>
    </source>
</evidence>
<feature type="domain" description="FMN hydroxy acid dehydrogenase" evidence="7">
    <location>
        <begin position="1"/>
        <end position="261"/>
    </location>
</feature>
<evidence type="ECO:0000256" key="5">
    <source>
        <dbReference type="ARBA" id="ARBA00029325"/>
    </source>
</evidence>
<evidence type="ECO:0000256" key="2">
    <source>
        <dbReference type="ARBA" id="ARBA00013087"/>
    </source>
</evidence>
<dbReference type="OMA" id="AGMSNTH"/>
<dbReference type="STRING" id="36166.T1GZG7"/>
<evidence type="ECO:0000259" key="7">
    <source>
        <dbReference type="PROSITE" id="PS51349"/>
    </source>
</evidence>
<comment type="cofactor">
    <cofactor evidence="1">
        <name>FMN</name>
        <dbReference type="ChEBI" id="CHEBI:58210"/>
    </cofactor>
</comment>
<dbReference type="PANTHER" id="PTHR10578">
    <property type="entry name" value="S -2-HYDROXY-ACID OXIDASE-RELATED"/>
    <property type="match status" value="1"/>
</dbReference>
<dbReference type="PANTHER" id="PTHR10578:SF149">
    <property type="entry name" value="2-HYDROXYACID OXIDASE 2"/>
    <property type="match status" value="1"/>
</dbReference>
<keyword evidence="9" id="KW-1185">Reference proteome</keyword>